<dbReference type="AlphaFoldDB" id="A0A699ZB75"/>
<evidence type="ECO:0000313" key="2">
    <source>
        <dbReference type="Proteomes" id="UP000485058"/>
    </source>
</evidence>
<proteinExistence type="predicted"/>
<keyword evidence="2" id="KW-1185">Reference proteome</keyword>
<protein>
    <submittedName>
        <fullName evidence="1">Uncharacterized protein</fullName>
    </submittedName>
</protein>
<accession>A0A699ZB75</accession>
<sequence>MAAWQLDMVPWERSHPTNLLTRPPQSPTPYALTPTSKCQAQHIFIDTRGLYDLMNDAGMLGVLTEAGVTSEDKFRNGALPDPANPGHYIEGPKTSLKMWPTDVMHCCLTLTCLLQGVAQLQWLQSPLESRLDDNDSFYLSTF</sequence>
<dbReference type="Proteomes" id="UP000485058">
    <property type="component" value="Unassembled WGS sequence"/>
</dbReference>
<evidence type="ECO:0000313" key="1">
    <source>
        <dbReference type="EMBL" id="GFH18955.1"/>
    </source>
</evidence>
<organism evidence="1 2">
    <name type="scientific">Haematococcus lacustris</name>
    <name type="common">Green alga</name>
    <name type="synonym">Haematococcus pluvialis</name>
    <dbReference type="NCBI Taxonomy" id="44745"/>
    <lineage>
        <taxon>Eukaryota</taxon>
        <taxon>Viridiplantae</taxon>
        <taxon>Chlorophyta</taxon>
        <taxon>core chlorophytes</taxon>
        <taxon>Chlorophyceae</taxon>
        <taxon>CS clade</taxon>
        <taxon>Chlamydomonadales</taxon>
        <taxon>Haematococcaceae</taxon>
        <taxon>Haematococcus</taxon>
    </lineage>
</organism>
<reference evidence="1 2" key="1">
    <citation type="submission" date="2020-02" db="EMBL/GenBank/DDBJ databases">
        <title>Draft genome sequence of Haematococcus lacustris strain NIES-144.</title>
        <authorList>
            <person name="Morimoto D."/>
            <person name="Nakagawa S."/>
            <person name="Yoshida T."/>
            <person name="Sawayama S."/>
        </authorList>
    </citation>
    <scope>NUCLEOTIDE SEQUENCE [LARGE SCALE GENOMIC DNA]</scope>
    <source>
        <strain evidence="1 2">NIES-144</strain>
    </source>
</reference>
<name>A0A699ZB75_HAELA</name>
<dbReference type="EMBL" id="BLLF01001385">
    <property type="protein sequence ID" value="GFH18955.1"/>
    <property type="molecule type" value="Genomic_DNA"/>
</dbReference>
<gene>
    <name evidence="1" type="ORF">HaLaN_15835</name>
</gene>
<comment type="caution">
    <text evidence="1">The sequence shown here is derived from an EMBL/GenBank/DDBJ whole genome shotgun (WGS) entry which is preliminary data.</text>
</comment>